<feature type="transmembrane region" description="Helical" evidence="1">
    <location>
        <begin position="233"/>
        <end position="250"/>
    </location>
</feature>
<organism evidence="2 3">
    <name type="scientific">Methanosarcina barkeri 3</name>
    <dbReference type="NCBI Taxonomy" id="1434107"/>
    <lineage>
        <taxon>Archaea</taxon>
        <taxon>Methanobacteriati</taxon>
        <taxon>Methanobacteriota</taxon>
        <taxon>Stenosarchaea group</taxon>
        <taxon>Methanomicrobia</taxon>
        <taxon>Methanosarcinales</taxon>
        <taxon>Methanosarcinaceae</taxon>
        <taxon>Methanosarcina</taxon>
    </lineage>
</organism>
<dbReference type="PANTHER" id="PTHR30354:SF11">
    <property type="entry name" value="PERMEASE"/>
    <property type="match status" value="1"/>
</dbReference>
<feature type="transmembrane region" description="Helical" evidence="1">
    <location>
        <begin position="174"/>
        <end position="191"/>
    </location>
</feature>
<keyword evidence="1" id="KW-1133">Transmembrane helix</keyword>
<dbReference type="HOGENOM" id="CLU_027949_0_2_2"/>
<feature type="transmembrane region" description="Helical" evidence="1">
    <location>
        <begin position="256"/>
        <end position="276"/>
    </location>
</feature>
<evidence type="ECO:0000313" key="2">
    <source>
        <dbReference type="EMBL" id="AKB84040.1"/>
    </source>
</evidence>
<gene>
    <name evidence="2" type="ORF">MSBR3_3462</name>
</gene>
<dbReference type="GO" id="GO:0015128">
    <property type="term" value="F:gluconate transmembrane transporter activity"/>
    <property type="evidence" value="ECO:0007669"/>
    <property type="project" value="InterPro"/>
</dbReference>
<protein>
    <submittedName>
        <fullName evidence="2">Permease</fullName>
    </submittedName>
</protein>
<sequence length="314" mass="33690">MHPVVIFLFALLLILFFTAGLRLHPFLSLVLVSVLTGVLAEEPLATVEAITGGLGNVFSRFAIIITCGSIIGILLQGTGGMSLIASDIIRFSRNPLLALNVLGFLFSVSLMCYILAYVIFVPIAKELAARLDNPPISTATILALGAVALFNLVYPSPVVISAAEELSADVNKLFITGLFIAVPTSIVGYLYSKNLEKSKTAVFSNRIKEKKAEDQENSGIYNNPAEKPSRLEAYSPIFFPLFLILLQTGFEYPHSVLTFLGNPNIALLIGVLLSIFSGRKLGTLVLKELIEKAVRRSGVVLLDLCGGGALGPLP</sequence>
<dbReference type="InterPro" id="IPR003474">
    <property type="entry name" value="Glcn_transporter"/>
</dbReference>
<evidence type="ECO:0000256" key="1">
    <source>
        <dbReference type="SAM" id="Phobius"/>
    </source>
</evidence>
<reference evidence="2" key="1">
    <citation type="submission" date="2014-07" db="EMBL/GenBank/DDBJ databases">
        <title>Methanogenic archaea and the global carbon cycle.</title>
        <authorList>
            <person name="Henriksen J.R."/>
            <person name="Luke J."/>
            <person name="Reinhart S."/>
            <person name="Benedict M.N."/>
            <person name="Youngblut N.D."/>
            <person name="Metcalf M.E."/>
            <person name="Whitaker R.J."/>
            <person name="Metcalf W.W."/>
        </authorList>
    </citation>
    <scope>NUCLEOTIDE SEQUENCE [LARGE SCALE GENOMIC DNA]</scope>
    <source>
        <strain evidence="2">3</strain>
    </source>
</reference>
<accession>A0A0E3WZ29</accession>
<dbReference type="EMBL" id="CP009517">
    <property type="protein sequence ID" value="AKB84040.1"/>
    <property type="molecule type" value="Genomic_DNA"/>
</dbReference>
<dbReference type="AlphaFoldDB" id="A0A0E3WZ29"/>
<dbReference type="Pfam" id="PF02447">
    <property type="entry name" value="GntP_permease"/>
    <property type="match status" value="1"/>
</dbReference>
<dbReference type="STRING" id="1434107.MSBR3_3462"/>
<feature type="transmembrane region" description="Helical" evidence="1">
    <location>
        <begin position="136"/>
        <end position="154"/>
    </location>
</feature>
<name>A0A0E3WZ29_METBA</name>
<dbReference type="Proteomes" id="UP000033066">
    <property type="component" value="Chromosome"/>
</dbReference>
<keyword evidence="3" id="KW-1185">Reference proteome</keyword>
<dbReference type="KEGG" id="mbak:MSBR3_3462"/>
<feature type="transmembrane region" description="Helical" evidence="1">
    <location>
        <begin position="97"/>
        <end position="124"/>
    </location>
</feature>
<dbReference type="GO" id="GO:0005886">
    <property type="term" value="C:plasma membrane"/>
    <property type="evidence" value="ECO:0007669"/>
    <property type="project" value="TreeGrafter"/>
</dbReference>
<proteinExistence type="predicted"/>
<feature type="transmembrane region" description="Helical" evidence="1">
    <location>
        <begin position="57"/>
        <end position="77"/>
    </location>
</feature>
<keyword evidence="1" id="KW-0472">Membrane</keyword>
<evidence type="ECO:0000313" key="3">
    <source>
        <dbReference type="Proteomes" id="UP000033066"/>
    </source>
</evidence>
<keyword evidence="1" id="KW-0812">Transmembrane</keyword>
<dbReference type="PANTHER" id="PTHR30354">
    <property type="entry name" value="GNT FAMILY GLUCONATE TRANSPORTER"/>
    <property type="match status" value="1"/>
</dbReference>
<dbReference type="PATRIC" id="fig|1434107.4.peg.4341"/>